<sequence>MEIAHGVIASQNLEIHQLKNDVKRLRKFTVHNPNRVAPQDKQFEDRSESIDNLCRCLSILLDSVSTLEFALSDEGIVNTAARPGSRLIVPKILLSDFQAWCAKGVDG</sequence>
<reference evidence="1 2" key="1">
    <citation type="submission" date="2020-04" db="EMBL/GenBank/DDBJ databases">
        <title>The Whole Genome Analysis of High salt-tolerant Sphingobium yanoikuyae YC-XJ2 with Aryl organophosphorus flame retardants (aryl-OPFRs)-degrading capacity and characteristics of Related phosphotriesterase.</title>
        <authorList>
            <person name="Li X."/>
        </authorList>
    </citation>
    <scope>NUCLEOTIDE SEQUENCE [LARGE SCALE GENOMIC DNA]</scope>
    <source>
        <strain evidence="1 2">YC-XJ2</strain>
    </source>
</reference>
<organism evidence="1 2">
    <name type="scientific">Sphingobium yanoikuyae</name>
    <name type="common">Sphingomonas yanoikuyae</name>
    <dbReference type="NCBI Taxonomy" id="13690"/>
    <lineage>
        <taxon>Bacteria</taxon>
        <taxon>Pseudomonadati</taxon>
        <taxon>Pseudomonadota</taxon>
        <taxon>Alphaproteobacteria</taxon>
        <taxon>Sphingomonadales</taxon>
        <taxon>Sphingomonadaceae</taxon>
        <taxon>Sphingobium</taxon>
    </lineage>
</organism>
<accession>A0A6M4G5Q7</accession>
<dbReference type="EMBL" id="CP053021">
    <property type="protein sequence ID" value="QJR02429.1"/>
    <property type="molecule type" value="Genomic_DNA"/>
</dbReference>
<dbReference type="Proteomes" id="UP000502611">
    <property type="component" value="Chromosome"/>
</dbReference>
<dbReference type="AlphaFoldDB" id="A0A6M4G5Q7"/>
<evidence type="ECO:0000313" key="2">
    <source>
        <dbReference type="Proteomes" id="UP000502611"/>
    </source>
</evidence>
<protein>
    <submittedName>
        <fullName evidence="1">Uncharacterized protein</fullName>
    </submittedName>
</protein>
<dbReference type="RefSeq" id="WP_169860915.1">
    <property type="nucleotide sequence ID" value="NZ_CP053021.1"/>
</dbReference>
<gene>
    <name evidence="1" type="ORF">HH800_09710</name>
</gene>
<proteinExistence type="predicted"/>
<name>A0A6M4G5Q7_SPHYA</name>
<evidence type="ECO:0000313" key="1">
    <source>
        <dbReference type="EMBL" id="QJR02429.1"/>
    </source>
</evidence>